<dbReference type="OrthoDB" id="7011844at2"/>
<keyword evidence="15" id="KW-1185">Reference proteome</keyword>
<dbReference type="Pfam" id="PF12693">
    <property type="entry name" value="GspL_C"/>
    <property type="match status" value="1"/>
</dbReference>
<reference evidence="14 15" key="1">
    <citation type="submission" date="2015-02" db="EMBL/GenBank/DDBJ databases">
        <title>Complete genome sequence of Kangiella geojedonensis strain YCS-5T.</title>
        <authorList>
            <person name="Kim K.M."/>
        </authorList>
    </citation>
    <scope>NUCLEOTIDE SEQUENCE [LARGE SCALE GENOMIC DNA]</scope>
    <source>
        <strain evidence="14 15">YCS-5</strain>
    </source>
</reference>
<keyword evidence="7 10" id="KW-0653">Protein transport</keyword>
<dbReference type="Gene3D" id="3.30.420.380">
    <property type="match status" value="1"/>
</dbReference>
<keyword evidence="8 11" id="KW-1133">Transmembrane helix</keyword>
<evidence type="ECO:0000256" key="7">
    <source>
        <dbReference type="ARBA" id="ARBA00022927"/>
    </source>
</evidence>
<keyword evidence="3 10" id="KW-0813">Transport</keyword>
<dbReference type="InterPro" id="IPR043129">
    <property type="entry name" value="ATPase_NBD"/>
</dbReference>
<protein>
    <recommendedName>
        <fullName evidence="10">Type II secretion system protein L</fullName>
        <shortName evidence="10">T2SS protein L</shortName>
    </recommendedName>
</protein>
<gene>
    <name evidence="14" type="ORF">TQ33_0272</name>
</gene>
<evidence type="ECO:0000313" key="14">
    <source>
        <dbReference type="EMBL" id="AKE51261.1"/>
    </source>
</evidence>
<keyword evidence="9 11" id="KW-0472">Membrane</keyword>
<keyword evidence="6 11" id="KW-0812">Transmembrane</keyword>
<dbReference type="GO" id="GO:0009276">
    <property type="term" value="C:Gram-negative-bacterium-type cell wall"/>
    <property type="evidence" value="ECO:0007669"/>
    <property type="project" value="InterPro"/>
</dbReference>
<dbReference type="GO" id="GO:0005886">
    <property type="term" value="C:plasma membrane"/>
    <property type="evidence" value="ECO:0007669"/>
    <property type="project" value="UniProtKB-SubCell"/>
</dbReference>
<keyword evidence="5" id="KW-0997">Cell inner membrane</keyword>
<evidence type="ECO:0000256" key="2">
    <source>
        <dbReference type="ARBA" id="ARBA00005318"/>
    </source>
</evidence>
<dbReference type="KEGG" id="kge:TQ33_0272"/>
<accession>A0A0F6RBM0</accession>
<dbReference type="SUPFAM" id="SSF53067">
    <property type="entry name" value="Actin-like ATPase domain"/>
    <property type="match status" value="1"/>
</dbReference>
<evidence type="ECO:0000256" key="10">
    <source>
        <dbReference type="PIRNR" id="PIRNR015761"/>
    </source>
</evidence>
<evidence type="ECO:0000313" key="15">
    <source>
        <dbReference type="Proteomes" id="UP000034071"/>
    </source>
</evidence>
<dbReference type="Proteomes" id="UP000034071">
    <property type="component" value="Chromosome"/>
</dbReference>
<evidence type="ECO:0000256" key="1">
    <source>
        <dbReference type="ARBA" id="ARBA00004377"/>
    </source>
</evidence>
<evidence type="ECO:0000256" key="8">
    <source>
        <dbReference type="ARBA" id="ARBA00022989"/>
    </source>
</evidence>
<comment type="function">
    <text evidence="10">Inner membrane component of the type II secretion system required for the energy-dependent secretion of extracellular factors such as proteases and toxins from the periplasm.</text>
</comment>
<dbReference type="CDD" id="cd24017">
    <property type="entry name" value="ASKHA_T2SSL_N"/>
    <property type="match status" value="1"/>
</dbReference>
<dbReference type="GO" id="GO:0015628">
    <property type="term" value="P:protein secretion by the type II secretion system"/>
    <property type="evidence" value="ECO:0007669"/>
    <property type="project" value="InterPro"/>
</dbReference>
<name>A0A0F6RBM0_9GAMM</name>
<proteinExistence type="inferred from homology"/>
<organism evidence="14 15">
    <name type="scientific">Kangiella geojedonensis</name>
    <dbReference type="NCBI Taxonomy" id="914150"/>
    <lineage>
        <taxon>Bacteria</taxon>
        <taxon>Pseudomonadati</taxon>
        <taxon>Pseudomonadota</taxon>
        <taxon>Gammaproteobacteria</taxon>
        <taxon>Kangiellales</taxon>
        <taxon>Kangiellaceae</taxon>
        <taxon>Kangiella</taxon>
    </lineage>
</organism>
<dbReference type="HOGENOM" id="CLU_041016_2_1_6"/>
<sequence>MKERLFIRISSDERSLQWGTLLDAEEGSHAFADSGSLLLEDAETLGEVIDQHQVILLLPAHRVKCFNETTPTKNRKQLEKAIPYQLEEQILDSVENQHFALGSFDAQERLAINVVDKVYFEETLVLLKEAGVEPDYVVSEAACVPYFSDSWSVVIEDQVLVRQEDNIFWSADKPLVEELLKLELQSNELSVTQAVRVYTVEGETLKLEAVPGLATQQEALGDSFLFLAQNFDSGAINLLQQEFASQKKTQRNYGVWKLPAIAASLLLLLGLAYLVSNIIYLNKQRSELEQQTLAETKKIYPGQEDLTVALIQINRGFSSIGGDSGSGVSFAGLMDKSIKAMDTKNIEFTQIEYIASRGELSMDVSAESYDILTGSQRSLESSGLEVSMRNASENGGVWTARITVGLSK</sequence>
<evidence type="ECO:0000256" key="9">
    <source>
        <dbReference type="ARBA" id="ARBA00023136"/>
    </source>
</evidence>
<dbReference type="InterPro" id="IPR024230">
    <property type="entry name" value="GspL_cyto_dom"/>
</dbReference>
<evidence type="ECO:0000256" key="6">
    <source>
        <dbReference type="ARBA" id="ARBA00022692"/>
    </source>
</evidence>
<dbReference type="InterPro" id="IPR025691">
    <property type="entry name" value="GspL_pp_dom"/>
</dbReference>
<evidence type="ECO:0000259" key="13">
    <source>
        <dbReference type="Pfam" id="PF12693"/>
    </source>
</evidence>
<evidence type="ECO:0000259" key="12">
    <source>
        <dbReference type="Pfam" id="PF05134"/>
    </source>
</evidence>
<dbReference type="Pfam" id="PF05134">
    <property type="entry name" value="T2SSL"/>
    <property type="match status" value="1"/>
</dbReference>
<feature type="domain" description="GspL periplasmic" evidence="13">
    <location>
        <begin position="251"/>
        <end position="405"/>
    </location>
</feature>
<evidence type="ECO:0000256" key="11">
    <source>
        <dbReference type="SAM" id="Phobius"/>
    </source>
</evidence>
<dbReference type="AlphaFoldDB" id="A0A0F6RBM0"/>
<dbReference type="RefSeq" id="WP_046560467.1">
    <property type="nucleotide sequence ID" value="NZ_CP010975.1"/>
</dbReference>
<dbReference type="InterPro" id="IPR007812">
    <property type="entry name" value="T2SS_protein-GspL"/>
</dbReference>
<evidence type="ECO:0000256" key="3">
    <source>
        <dbReference type="ARBA" id="ARBA00022448"/>
    </source>
</evidence>
<evidence type="ECO:0000256" key="5">
    <source>
        <dbReference type="ARBA" id="ARBA00022519"/>
    </source>
</evidence>
<comment type="similarity">
    <text evidence="2 10">Belongs to the GSP L family.</text>
</comment>
<keyword evidence="4" id="KW-1003">Cell membrane</keyword>
<dbReference type="Gene3D" id="3.30.1360.100">
    <property type="entry name" value="General secretion pathway protein M, EpsM"/>
    <property type="match status" value="1"/>
</dbReference>
<dbReference type="GO" id="GO:0015627">
    <property type="term" value="C:type II protein secretion system complex"/>
    <property type="evidence" value="ECO:0007669"/>
    <property type="project" value="InterPro"/>
</dbReference>
<dbReference type="PIRSF" id="PIRSF015761">
    <property type="entry name" value="Protein_L"/>
    <property type="match status" value="1"/>
</dbReference>
<dbReference type="EMBL" id="CP010975">
    <property type="protein sequence ID" value="AKE51261.1"/>
    <property type="molecule type" value="Genomic_DNA"/>
</dbReference>
<dbReference type="NCBIfam" id="TIGR01709">
    <property type="entry name" value="typeII_sec_gspL"/>
    <property type="match status" value="1"/>
</dbReference>
<comment type="subcellular location">
    <subcellularLocation>
        <location evidence="1">Cell inner membrane</location>
        <topology evidence="1">Single-pass membrane protein</topology>
    </subcellularLocation>
</comment>
<feature type="domain" description="GspL cytoplasmic actin-ATPase-like" evidence="12">
    <location>
        <begin position="5"/>
        <end position="245"/>
    </location>
</feature>
<evidence type="ECO:0000256" key="4">
    <source>
        <dbReference type="ARBA" id="ARBA00022475"/>
    </source>
</evidence>
<dbReference type="STRING" id="914150.TQ33_0272"/>
<feature type="transmembrane region" description="Helical" evidence="11">
    <location>
        <begin position="255"/>
        <end position="275"/>
    </location>
</feature>